<keyword evidence="6" id="KW-1185">Reference proteome</keyword>
<dbReference type="InterPro" id="IPR029063">
    <property type="entry name" value="SAM-dependent_MTases_sf"/>
</dbReference>
<name>A0A0D2MH23_HYPSF</name>
<keyword evidence="2" id="KW-0808">Transferase</keyword>
<dbReference type="OrthoDB" id="2094832at2759"/>
<dbReference type="PANTHER" id="PTHR35897">
    <property type="entry name" value="METHYLTRANSFERASE AUSD"/>
    <property type="match status" value="1"/>
</dbReference>
<evidence type="ECO:0000256" key="2">
    <source>
        <dbReference type="ARBA" id="ARBA00022679"/>
    </source>
</evidence>
<keyword evidence="3" id="KW-0949">S-adenosyl-L-methionine</keyword>
<dbReference type="AlphaFoldDB" id="A0A0D2MH23"/>
<organism evidence="5 6">
    <name type="scientific">Hypholoma sublateritium (strain FD-334 SS-4)</name>
    <dbReference type="NCBI Taxonomy" id="945553"/>
    <lineage>
        <taxon>Eukaryota</taxon>
        <taxon>Fungi</taxon>
        <taxon>Dikarya</taxon>
        <taxon>Basidiomycota</taxon>
        <taxon>Agaricomycotina</taxon>
        <taxon>Agaricomycetes</taxon>
        <taxon>Agaricomycetidae</taxon>
        <taxon>Agaricales</taxon>
        <taxon>Agaricineae</taxon>
        <taxon>Strophariaceae</taxon>
        <taxon>Hypholoma</taxon>
    </lineage>
</organism>
<proteinExistence type="inferred from homology"/>
<accession>A0A0D2MH23</accession>
<comment type="similarity">
    <text evidence="4">Belongs to the class I-like SAM-binding methyltransferase superfamily.</text>
</comment>
<dbReference type="SUPFAM" id="SSF53335">
    <property type="entry name" value="S-adenosyl-L-methionine-dependent methyltransferases"/>
    <property type="match status" value="1"/>
</dbReference>
<dbReference type="OMA" id="GRQIGTH"/>
<dbReference type="STRING" id="945553.A0A0D2MH23"/>
<dbReference type="EMBL" id="KN817546">
    <property type="protein sequence ID" value="KJA22933.1"/>
    <property type="molecule type" value="Genomic_DNA"/>
</dbReference>
<dbReference type="GO" id="GO:0016740">
    <property type="term" value="F:transferase activity"/>
    <property type="evidence" value="ECO:0007669"/>
    <property type="project" value="UniProtKB-KW"/>
</dbReference>
<dbReference type="Proteomes" id="UP000054270">
    <property type="component" value="Unassembled WGS sequence"/>
</dbReference>
<evidence type="ECO:0000256" key="4">
    <source>
        <dbReference type="ARBA" id="ARBA00038314"/>
    </source>
</evidence>
<gene>
    <name evidence="5" type="ORF">HYPSUDRAFT_40431</name>
</gene>
<reference evidence="6" key="1">
    <citation type="submission" date="2014-04" db="EMBL/GenBank/DDBJ databases">
        <title>Evolutionary Origins and Diversification of the Mycorrhizal Mutualists.</title>
        <authorList>
            <consortium name="DOE Joint Genome Institute"/>
            <consortium name="Mycorrhizal Genomics Consortium"/>
            <person name="Kohler A."/>
            <person name="Kuo A."/>
            <person name="Nagy L.G."/>
            <person name="Floudas D."/>
            <person name="Copeland A."/>
            <person name="Barry K.W."/>
            <person name="Cichocki N."/>
            <person name="Veneault-Fourrey C."/>
            <person name="LaButti K."/>
            <person name="Lindquist E.A."/>
            <person name="Lipzen A."/>
            <person name="Lundell T."/>
            <person name="Morin E."/>
            <person name="Murat C."/>
            <person name="Riley R."/>
            <person name="Ohm R."/>
            <person name="Sun H."/>
            <person name="Tunlid A."/>
            <person name="Henrissat B."/>
            <person name="Grigoriev I.V."/>
            <person name="Hibbett D.S."/>
            <person name="Martin F."/>
        </authorList>
    </citation>
    <scope>NUCLEOTIDE SEQUENCE [LARGE SCALE GENOMIC DNA]</scope>
    <source>
        <strain evidence="6">FD-334 SS-4</strain>
    </source>
</reference>
<sequence length="320" mass="36122">MAQDHYFADPALKSPLNPDFYNLRQDEREFFKKLTGIADDDALKAHVITIQTKAYELYSYPCILSFSFTQLKIAKIPGYRKALKLLEQRESPILLDMGCCFGNDIRKAVVDGWPVENVIASDINPVFWEYGHELFKSNPQTFPAAFVAGNIFDPAFLAPRDSKAIITAGGEMSTTVAQIPPLKNLRSLTPLQGKISAIYSASFFHLFDQQTQLQVARRLSSLLSPEKGSVIFGQHAGDSTQGYKRGPISIRNFPTEMSSKAMTFCHSPESWERMWIEDVFGGEDGKGADRIKVDSNLFELQRPDLEGMQFWMLNWCVTRL</sequence>
<protein>
    <recommendedName>
        <fullName evidence="7">Methyltransferase domain-containing protein</fullName>
    </recommendedName>
</protein>
<dbReference type="InterPro" id="IPR051654">
    <property type="entry name" value="Meroterpenoid_MTases"/>
</dbReference>
<evidence type="ECO:0000256" key="1">
    <source>
        <dbReference type="ARBA" id="ARBA00005179"/>
    </source>
</evidence>
<evidence type="ECO:0000313" key="5">
    <source>
        <dbReference type="EMBL" id="KJA22933.1"/>
    </source>
</evidence>
<comment type="pathway">
    <text evidence="1">Secondary metabolite biosynthesis.</text>
</comment>
<dbReference type="PANTHER" id="PTHR35897:SF1">
    <property type="entry name" value="METHYLTRANSFERASE AUSD"/>
    <property type="match status" value="1"/>
</dbReference>
<evidence type="ECO:0000313" key="6">
    <source>
        <dbReference type="Proteomes" id="UP000054270"/>
    </source>
</evidence>
<dbReference type="Gene3D" id="3.40.50.150">
    <property type="entry name" value="Vaccinia Virus protein VP39"/>
    <property type="match status" value="1"/>
</dbReference>
<evidence type="ECO:0000256" key="3">
    <source>
        <dbReference type="ARBA" id="ARBA00022691"/>
    </source>
</evidence>
<evidence type="ECO:0008006" key="7">
    <source>
        <dbReference type="Google" id="ProtNLM"/>
    </source>
</evidence>